<name>A0ABY2N0W3_9LEPT</name>
<gene>
    <name evidence="1" type="ORF">EHQ90_13790</name>
</gene>
<sequence length="259" mass="30714">MILKKFIKELSKFLFFPILLLSFGCNGYEFMVSSEESKLFQYSGKYKNKEFGRIYPGFPLPVRKEKLPDGTTINRLFGDLYGEQVFTYANNLRKEEPEMSYYFLRYDKIEIGEKDGILEIGSPRLKLITFGGKKALIYADKAFSRRTNPKYIGKKYGQIPREEREYPSDRYWVCDYAQNDKELIFQSCLTGEKRTENSKNHKTSIHYLFVPILEDMSEDKNFDMHCNRSDNFDQIICEVEGYKMYGLALPKDYWLERWP</sequence>
<accession>A0ABY2N0W3</accession>
<evidence type="ECO:0000313" key="1">
    <source>
        <dbReference type="EMBL" id="TGM13558.1"/>
    </source>
</evidence>
<evidence type="ECO:0000313" key="2">
    <source>
        <dbReference type="Proteomes" id="UP000297422"/>
    </source>
</evidence>
<evidence type="ECO:0008006" key="3">
    <source>
        <dbReference type="Google" id="ProtNLM"/>
    </source>
</evidence>
<dbReference type="EMBL" id="RQGT01000083">
    <property type="protein sequence ID" value="TGM13558.1"/>
    <property type="molecule type" value="Genomic_DNA"/>
</dbReference>
<dbReference type="Proteomes" id="UP000297422">
    <property type="component" value="Unassembled WGS sequence"/>
</dbReference>
<keyword evidence="2" id="KW-1185">Reference proteome</keyword>
<dbReference type="RefSeq" id="WP_135685668.1">
    <property type="nucleotide sequence ID" value="NZ_RQEQ01000084.1"/>
</dbReference>
<protein>
    <recommendedName>
        <fullName evidence="3">Lipoprotein</fullName>
    </recommendedName>
</protein>
<proteinExistence type="predicted"/>
<organism evidence="1 2">
    <name type="scientific">Leptospira stimsonii</name>
    <dbReference type="NCBI Taxonomy" id="2202203"/>
    <lineage>
        <taxon>Bacteria</taxon>
        <taxon>Pseudomonadati</taxon>
        <taxon>Spirochaetota</taxon>
        <taxon>Spirochaetia</taxon>
        <taxon>Leptospirales</taxon>
        <taxon>Leptospiraceae</taxon>
        <taxon>Leptospira</taxon>
    </lineage>
</organism>
<dbReference type="PROSITE" id="PS51257">
    <property type="entry name" value="PROKAR_LIPOPROTEIN"/>
    <property type="match status" value="1"/>
</dbReference>
<comment type="caution">
    <text evidence="1">The sequence shown here is derived from an EMBL/GenBank/DDBJ whole genome shotgun (WGS) entry which is preliminary data.</text>
</comment>
<reference evidence="2" key="1">
    <citation type="journal article" date="2019" name="PLoS Negl. Trop. Dis.">
        <title>Revisiting the worldwide diversity of Leptospira species in the environment.</title>
        <authorList>
            <person name="Vincent A.T."/>
            <person name="Schiettekatte O."/>
            <person name="Bourhy P."/>
            <person name="Veyrier F.J."/>
            <person name="Picardeau M."/>
        </authorList>
    </citation>
    <scope>NUCLEOTIDE SEQUENCE [LARGE SCALE GENOMIC DNA]</scope>
    <source>
        <strain evidence="2">201702407</strain>
    </source>
</reference>